<feature type="compositionally biased region" description="Gly residues" evidence="1">
    <location>
        <begin position="179"/>
        <end position="192"/>
    </location>
</feature>
<sequence>MWLAIVAVDDELEAGYYRNRTRNYHIRKVQPSVRVGLAFFYQHHHLTPTFTLPLTTRCSSLVTLPAHSPPSISTTTSLRTTARDDFNRRHHHYVARDNAYDNEGHRSGHPLFRGHPDRCYNHLRHRLPRYHTAFANIANPMKRHKVQLDTSYHKDEDEERVGLRNAECRVWKGSWGEQNKGGHGGESKGGCGNEKMGGRGGTPRERGKEGVAKNRRVGAE</sequence>
<feature type="compositionally biased region" description="Basic and acidic residues" evidence="1">
    <location>
        <begin position="202"/>
        <end position="220"/>
    </location>
</feature>
<proteinExistence type="predicted"/>
<name>A0A8H4VQ87_9AGAR</name>
<comment type="caution">
    <text evidence="2">The sequence shown here is derived from an EMBL/GenBank/DDBJ whole genome shotgun (WGS) entry which is preliminary data.</text>
</comment>
<dbReference type="AlphaFoldDB" id="A0A8H4VQ87"/>
<reference evidence="2 3" key="1">
    <citation type="submission" date="2019-12" db="EMBL/GenBank/DDBJ databases">
        <authorList>
            <person name="Floudas D."/>
            <person name="Bentzer J."/>
            <person name="Ahren D."/>
            <person name="Johansson T."/>
            <person name="Persson P."/>
            <person name="Tunlid A."/>
        </authorList>
    </citation>
    <scope>NUCLEOTIDE SEQUENCE [LARGE SCALE GENOMIC DNA]</scope>
    <source>
        <strain evidence="2 3">CBS 102.39</strain>
    </source>
</reference>
<gene>
    <name evidence="2" type="ORF">D9613_012656</name>
</gene>
<feature type="region of interest" description="Disordered" evidence="1">
    <location>
        <begin position="174"/>
        <end position="220"/>
    </location>
</feature>
<keyword evidence="3" id="KW-1185">Reference proteome</keyword>
<dbReference type="EMBL" id="JAACJL010000019">
    <property type="protein sequence ID" value="KAF4618072.1"/>
    <property type="molecule type" value="Genomic_DNA"/>
</dbReference>
<accession>A0A8H4VQ87</accession>
<evidence type="ECO:0000256" key="1">
    <source>
        <dbReference type="SAM" id="MobiDB-lite"/>
    </source>
</evidence>
<organism evidence="2 3">
    <name type="scientific">Agrocybe pediades</name>
    <dbReference type="NCBI Taxonomy" id="84607"/>
    <lineage>
        <taxon>Eukaryota</taxon>
        <taxon>Fungi</taxon>
        <taxon>Dikarya</taxon>
        <taxon>Basidiomycota</taxon>
        <taxon>Agaricomycotina</taxon>
        <taxon>Agaricomycetes</taxon>
        <taxon>Agaricomycetidae</taxon>
        <taxon>Agaricales</taxon>
        <taxon>Agaricineae</taxon>
        <taxon>Strophariaceae</taxon>
        <taxon>Agrocybe</taxon>
    </lineage>
</organism>
<dbReference type="Proteomes" id="UP000521872">
    <property type="component" value="Unassembled WGS sequence"/>
</dbReference>
<evidence type="ECO:0000313" key="3">
    <source>
        <dbReference type="Proteomes" id="UP000521872"/>
    </source>
</evidence>
<evidence type="ECO:0000313" key="2">
    <source>
        <dbReference type="EMBL" id="KAF4618072.1"/>
    </source>
</evidence>
<protein>
    <submittedName>
        <fullName evidence="2">Uncharacterized protein</fullName>
    </submittedName>
</protein>